<comment type="caution">
    <text evidence="1">The sequence shown here is derived from an EMBL/GenBank/DDBJ whole genome shotgun (WGS) entry which is preliminary data.</text>
</comment>
<evidence type="ECO:0000313" key="2">
    <source>
        <dbReference type="Proteomes" id="UP000499080"/>
    </source>
</evidence>
<dbReference type="AlphaFoldDB" id="A0A4Y2KJL3"/>
<protein>
    <submittedName>
        <fullName evidence="1">Uncharacterized protein</fullName>
    </submittedName>
</protein>
<reference evidence="1 2" key="1">
    <citation type="journal article" date="2019" name="Sci. Rep.">
        <title>Orb-weaving spider Araneus ventricosus genome elucidates the spidroin gene catalogue.</title>
        <authorList>
            <person name="Kono N."/>
            <person name="Nakamura H."/>
            <person name="Ohtoshi R."/>
            <person name="Moran D.A.P."/>
            <person name="Shinohara A."/>
            <person name="Yoshida Y."/>
            <person name="Fujiwara M."/>
            <person name="Mori M."/>
            <person name="Tomita M."/>
            <person name="Arakawa K."/>
        </authorList>
    </citation>
    <scope>NUCLEOTIDE SEQUENCE [LARGE SCALE GENOMIC DNA]</scope>
</reference>
<accession>A0A4Y2KJL3</accession>
<dbReference type="EMBL" id="BGPR01004688">
    <property type="protein sequence ID" value="GBN02239.1"/>
    <property type="molecule type" value="Genomic_DNA"/>
</dbReference>
<organism evidence="1 2">
    <name type="scientific">Araneus ventricosus</name>
    <name type="common">Orbweaver spider</name>
    <name type="synonym">Epeira ventricosa</name>
    <dbReference type="NCBI Taxonomy" id="182803"/>
    <lineage>
        <taxon>Eukaryota</taxon>
        <taxon>Metazoa</taxon>
        <taxon>Ecdysozoa</taxon>
        <taxon>Arthropoda</taxon>
        <taxon>Chelicerata</taxon>
        <taxon>Arachnida</taxon>
        <taxon>Araneae</taxon>
        <taxon>Araneomorphae</taxon>
        <taxon>Entelegynae</taxon>
        <taxon>Araneoidea</taxon>
        <taxon>Araneidae</taxon>
        <taxon>Araneus</taxon>
    </lineage>
</organism>
<sequence>MFENKVPFSVILFVGLLSPYTHRTIIVVVVVSCPSGPRLDQVHDTMSLQQLHKSFALLTPQLPRRGANAVNDMGRRNRTGTRARRNSLFLIDEF</sequence>
<keyword evidence="2" id="KW-1185">Reference proteome</keyword>
<name>A0A4Y2KJL3_ARAVE</name>
<dbReference type="Proteomes" id="UP000499080">
    <property type="component" value="Unassembled WGS sequence"/>
</dbReference>
<evidence type="ECO:0000313" key="1">
    <source>
        <dbReference type="EMBL" id="GBN02239.1"/>
    </source>
</evidence>
<proteinExistence type="predicted"/>
<gene>
    <name evidence="1" type="ORF">AVEN_116424_1</name>
</gene>